<evidence type="ECO:0000313" key="7">
    <source>
        <dbReference type="EMBL" id="CAH1102885.1"/>
    </source>
</evidence>
<comment type="subunit">
    <text evidence="1">Self-associates forming complexes of several hundred monomers.</text>
</comment>
<evidence type="ECO:0000256" key="4">
    <source>
        <dbReference type="ARBA" id="ARBA00023163"/>
    </source>
</evidence>
<accession>A0A9P0CNH6</accession>
<sequence>MITINVDKRKRSCNFTKEEESLFMEQVEKYKTILDCKATDKVNNFKKNEAWNALTSSFNAVNRVERTTNQLKAKYDNLKRIARRSGSQGEYYVKATAGAPSYKSTTNEDTLMVKYDVKEEQSIIKEEESSICPDNTSEIDYEYKTPDMQPKEEYYKLKTALLDEELKLKKMEVEDRVTKRTREEVEHQMKIEEHNIRLRILKCDLILKKREIGVKKE</sequence>
<dbReference type="PANTHER" id="PTHR23098">
    <property type="entry name" value="AGAP001331-PA-RELATED"/>
    <property type="match status" value="1"/>
</dbReference>
<evidence type="ECO:0000259" key="6">
    <source>
        <dbReference type="Pfam" id="PF13873"/>
    </source>
</evidence>
<organism evidence="7 8">
    <name type="scientific">Psylliodes chrysocephalus</name>
    <dbReference type="NCBI Taxonomy" id="3402493"/>
    <lineage>
        <taxon>Eukaryota</taxon>
        <taxon>Metazoa</taxon>
        <taxon>Ecdysozoa</taxon>
        <taxon>Arthropoda</taxon>
        <taxon>Hexapoda</taxon>
        <taxon>Insecta</taxon>
        <taxon>Pterygota</taxon>
        <taxon>Neoptera</taxon>
        <taxon>Endopterygota</taxon>
        <taxon>Coleoptera</taxon>
        <taxon>Polyphaga</taxon>
        <taxon>Cucujiformia</taxon>
        <taxon>Chrysomeloidea</taxon>
        <taxon>Chrysomelidae</taxon>
        <taxon>Galerucinae</taxon>
        <taxon>Alticini</taxon>
        <taxon>Psylliodes</taxon>
    </lineage>
</organism>
<comment type="function">
    <text evidence="5">Involved in transvection phenomena (= synapsis-dependent gene expression), where the synaptic pairing of chromosomes carrying genes with which zeste interacts influences the expression of these genes. Zeste binds to DNA and stimulates transcription from a nearby promoter.</text>
</comment>
<dbReference type="PANTHER" id="PTHR23098:SF16">
    <property type="entry name" value="REGULATORY PROTEIN ZESTE"/>
    <property type="match status" value="1"/>
</dbReference>
<evidence type="ECO:0000256" key="3">
    <source>
        <dbReference type="ARBA" id="ARBA00023015"/>
    </source>
</evidence>
<evidence type="ECO:0000256" key="1">
    <source>
        <dbReference type="ARBA" id="ARBA00011764"/>
    </source>
</evidence>
<evidence type="ECO:0000313" key="8">
    <source>
        <dbReference type="Proteomes" id="UP001153636"/>
    </source>
</evidence>
<dbReference type="EMBL" id="OV651825">
    <property type="protein sequence ID" value="CAH1102885.1"/>
    <property type="molecule type" value="Genomic_DNA"/>
</dbReference>
<dbReference type="Proteomes" id="UP001153636">
    <property type="component" value="Chromosome 13"/>
</dbReference>
<dbReference type="GO" id="GO:0005634">
    <property type="term" value="C:nucleus"/>
    <property type="evidence" value="ECO:0007669"/>
    <property type="project" value="TreeGrafter"/>
</dbReference>
<dbReference type="OrthoDB" id="6768743at2759"/>
<dbReference type="Pfam" id="PF13873">
    <property type="entry name" value="Myb_DNA-bind_5"/>
    <property type="match status" value="1"/>
</dbReference>
<reference evidence="7" key="1">
    <citation type="submission" date="2022-01" db="EMBL/GenBank/DDBJ databases">
        <authorList>
            <person name="King R."/>
        </authorList>
    </citation>
    <scope>NUCLEOTIDE SEQUENCE</scope>
</reference>
<proteinExistence type="predicted"/>
<name>A0A9P0CNH6_9CUCU</name>
<dbReference type="AlphaFoldDB" id="A0A9P0CNH6"/>
<keyword evidence="3" id="KW-0805">Transcription regulation</keyword>
<keyword evidence="8" id="KW-1185">Reference proteome</keyword>
<feature type="domain" description="Myb/SANT-like DNA-binding" evidence="6">
    <location>
        <begin position="11"/>
        <end position="85"/>
    </location>
</feature>
<protein>
    <recommendedName>
        <fullName evidence="2">Regulatory protein zeste</fullName>
    </recommendedName>
</protein>
<evidence type="ECO:0000256" key="2">
    <source>
        <dbReference type="ARBA" id="ARBA00016807"/>
    </source>
</evidence>
<dbReference type="InterPro" id="IPR028002">
    <property type="entry name" value="Myb_DNA-bind_5"/>
</dbReference>
<gene>
    <name evidence="7" type="ORF">PSYICH_LOCUS3866</name>
</gene>
<evidence type="ECO:0000256" key="5">
    <source>
        <dbReference type="ARBA" id="ARBA00025466"/>
    </source>
</evidence>
<keyword evidence="4" id="KW-0804">Transcription</keyword>